<organism evidence="2">
    <name type="scientific">Hydra vulgaris</name>
    <name type="common">Hydra</name>
    <name type="synonym">Hydra attenuata</name>
    <dbReference type="NCBI Taxonomy" id="6087"/>
    <lineage>
        <taxon>Eukaryota</taxon>
        <taxon>Metazoa</taxon>
        <taxon>Cnidaria</taxon>
        <taxon>Hydrozoa</taxon>
        <taxon>Hydroidolina</taxon>
        <taxon>Anthoathecata</taxon>
        <taxon>Aplanulata</taxon>
        <taxon>Hydridae</taxon>
        <taxon>Hydra</taxon>
    </lineage>
</organism>
<dbReference type="PANTHER" id="PTHR23101">
    <property type="entry name" value="RAB GDP/GTP EXCHANGE FACTOR"/>
    <property type="match status" value="1"/>
</dbReference>
<dbReference type="EMBL" id="HAAD01000247">
    <property type="protein sequence ID" value="CDG66479.1"/>
    <property type="molecule type" value="mRNA"/>
</dbReference>
<protein>
    <submittedName>
        <fullName evidence="2">Uncharacterized protein C16orf7</fullName>
    </submittedName>
</protein>
<dbReference type="GO" id="GO:0031267">
    <property type="term" value="F:small GTPase binding"/>
    <property type="evidence" value="ECO:0007669"/>
    <property type="project" value="TreeGrafter"/>
</dbReference>
<feature type="domain" description="VPS9" evidence="1">
    <location>
        <begin position="625"/>
        <end position="769"/>
    </location>
</feature>
<dbReference type="KEGG" id="hmg:101238725"/>
<sequence length="769" mass="87805">MALPSVQTNFFIATQTVRDAMNEDNKGDTKISYCKYLSSILFMVQTLKDDAWNKQDMQSLCDDTSKLLKLTQKCLGRVIDIFDEQSQKKNEKEISELNNETCETTGGCRVDIPTTPPTPTIPHTPTTFTTSLNSTNSTIVHELLWSSLPTPPGYSSNIRLQNTPNHSMFQAYQRRKTLHGKNTKQRSDAVSYNLSLFRQAAEKMAITQAKEKAFKEKLAEQVLRLKAEAERRCSKLQKRSKIDNEFRQNLLTEILAFEHEVQWAIQFRDAFVLNKEDHVAIGAVLKLLLLRKDHPLGKALIKLQTSIYNQIYQFVKEDPFVNETFQPDTCNQNSTLNIYVTHQAKFQSFLIDDKNNISGSISSSVSSENLSSATKVSNDSNFIDSDKISFLEKEFEELESSMFSDSDEEPTENYCGLNINNLYNQHKVEDSLNDSALNNSKIKGNENIYLCPQKSIDSNDSIETENQYYCVEPENSSISASFKVNNEKYGGILHKTTSNTYEVLDNNQEENIYEEVTSINKFSNMDTYEALNPSVIENQAHIYEIISTNLNEDNEFSVDDDTAKIFSHIVNEILFNIDRLYTVILLAYETLDTPLGRDQAYATLESVLFEQLWHWVIKLFRKVDFKKMLKLEYIMKTKSEYKPEDMMIREKFALSDSSNPPYQEAIKEIKLLSEITSPLEKLECAVRTMKCVCTCVENYYSNKGKTPPILGCDDLLPIVSYIILKSGLHQIVAECHAMLEFIHDGYLMGEEGYCLTTLQSAISSLLALK</sequence>
<evidence type="ECO:0000259" key="1">
    <source>
        <dbReference type="PROSITE" id="PS51205"/>
    </source>
</evidence>
<dbReference type="PANTHER" id="PTHR23101:SF98">
    <property type="entry name" value="VPS9 DOMAIN-CONTAINING PROTEIN 1"/>
    <property type="match status" value="1"/>
</dbReference>
<reference evidence="2" key="1">
    <citation type="journal article" date="2013" name="Genome Biol. Evol.">
        <title>Punctuated emergences of genetic and phenotypic innovations in eumetazoan, bilaterian, euteleostome, and hominidae ancestors.</title>
        <authorList>
            <person name="Wenger Y."/>
            <person name="Galliot B."/>
        </authorList>
    </citation>
    <scope>NUCLEOTIDE SEQUENCE</scope>
    <source>
        <tissue evidence="2">Whole animals</tissue>
    </source>
</reference>
<dbReference type="OrthoDB" id="10264848at2759"/>
<dbReference type="PROSITE" id="PS51205">
    <property type="entry name" value="VPS9"/>
    <property type="match status" value="1"/>
</dbReference>
<evidence type="ECO:0000313" key="2">
    <source>
        <dbReference type="EMBL" id="CDG66479.1"/>
    </source>
</evidence>
<dbReference type="GeneID" id="101238725"/>
<dbReference type="GO" id="GO:0030139">
    <property type="term" value="C:endocytic vesicle"/>
    <property type="evidence" value="ECO:0007669"/>
    <property type="project" value="TreeGrafter"/>
</dbReference>
<dbReference type="GO" id="GO:0005085">
    <property type="term" value="F:guanyl-nucleotide exchange factor activity"/>
    <property type="evidence" value="ECO:0007669"/>
    <property type="project" value="InterPro"/>
</dbReference>
<dbReference type="InterPro" id="IPR003123">
    <property type="entry name" value="VPS9"/>
</dbReference>
<proteinExistence type="evidence at transcript level"/>
<dbReference type="GO" id="GO:0005829">
    <property type="term" value="C:cytosol"/>
    <property type="evidence" value="ECO:0007669"/>
    <property type="project" value="TreeGrafter"/>
</dbReference>
<dbReference type="AlphaFoldDB" id="T2M2Y4"/>
<dbReference type="SMART" id="SM00167">
    <property type="entry name" value="VPS9"/>
    <property type="match status" value="1"/>
</dbReference>
<dbReference type="Pfam" id="PF02204">
    <property type="entry name" value="VPS9"/>
    <property type="match status" value="1"/>
</dbReference>
<gene>
    <name evidence="2" type="primary">C16orf7</name>
</gene>
<dbReference type="GO" id="GO:0016192">
    <property type="term" value="P:vesicle-mediated transport"/>
    <property type="evidence" value="ECO:0007669"/>
    <property type="project" value="InterPro"/>
</dbReference>
<dbReference type="InterPro" id="IPR045046">
    <property type="entry name" value="Vps9-like"/>
</dbReference>
<dbReference type="InterPro" id="IPR037191">
    <property type="entry name" value="VPS9_dom_sf"/>
</dbReference>
<name>T2M2Y4_HYDVU</name>
<dbReference type="SUPFAM" id="SSF109993">
    <property type="entry name" value="VPS9 domain"/>
    <property type="match status" value="1"/>
</dbReference>
<accession>T2M2Y4</accession>
<dbReference type="Gene3D" id="1.20.1050.80">
    <property type="entry name" value="VPS9 domain"/>
    <property type="match status" value="1"/>
</dbReference>